<dbReference type="EMBL" id="BAABAL010000021">
    <property type="protein sequence ID" value="GAA4032234.1"/>
    <property type="molecule type" value="Genomic_DNA"/>
</dbReference>
<accession>A0ABP7TW83</accession>
<dbReference type="SUPFAM" id="SSF75620">
    <property type="entry name" value="Release factor"/>
    <property type="match status" value="1"/>
</dbReference>
<feature type="domain" description="Peptide chain release factor" evidence="1">
    <location>
        <begin position="56"/>
        <end position="156"/>
    </location>
</feature>
<comment type="caution">
    <text evidence="2">The sequence shown here is derived from an EMBL/GenBank/DDBJ whole genome shotgun (WGS) entry which is preliminary data.</text>
</comment>
<evidence type="ECO:0000313" key="3">
    <source>
        <dbReference type="Proteomes" id="UP001501747"/>
    </source>
</evidence>
<keyword evidence="3" id="KW-1185">Reference proteome</keyword>
<organism evidence="2 3">
    <name type="scientific">Allokutzneria multivorans</name>
    <dbReference type="NCBI Taxonomy" id="1142134"/>
    <lineage>
        <taxon>Bacteria</taxon>
        <taxon>Bacillati</taxon>
        <taxon>Actinomycetota</taxon>
        <taxon>Actinomycetes</taxon>
        <taxon>Pseudonocardiales</taxon>
        <taxon>Pseudonocardiaceae</taxon>
        <taxon>Allokutzneria</taxon>
    </lineage>
</organism>
<evidence type="ECO:0000313" key="2">
    <source>
        <dbReference type="EMBL" id="GAA4032234.1"/>
    </source>
</evidence>
<dbReference type="SMART" id="SM00937">
    <property type="entry name" value="PCRF"/>
    <property type="match status" value="1"/>
</dbReference>
<sequence length="235" mass="25742">MFEDVLSEYADLESSLAAPSVLRDHLRARRLRRCLAALAPLHAAVLRLRAVEEDLAAAVELELRAEAEQLSAQVAELRDDLAARLALRDPRDPLDVIVFIEGDTHCVALLAGRYRDLAEERGWTVQDLQGWHGPTAAFAVTAREGAEGPWATLKHETEASARVTVVPEGPDMPTLREDDLRLDHYCTRQPGQPPSVKVTHLPTGIGVRGTGTHPIEARTAALRQIRARLAAITTP</sequence>
<dbReference type="InterPro" id="IPR005139">
    <property type="entry name" value="PCRF"/>
</dbReference>
<protein>
    <recommendedName>
        <fullName evidence="1">Peptide chain release factor domain-containing protein</fullName>
    </recommendedName>
</protein>
<evidence type="ECO:0000259" key="1">
    <source>
        <dbReference type="SMART" id="SM00937"/>
    </source>
</evidence>
<gene>
    <name evidence="2" type="ORF">GCM10022247_66570</name>
</gene>
<proteinExistence type="predicted"/>
<dbReference type="Gene3D" id="6.10.140.1950">
    <property type="match status" value="1"/>
</dbReference>
<name>A0ABP7TW83_9PSEU</name>
<dbReference type="Pfam" id="PF03462">
    <property type="entry name" value="PCRF"/>
    <property type="match status" value="1"/>
</dbReference>
<reference evidence="3" key="1">
    <citation type="journal article" date="2019" name="Int. J. Syst. Evol. Microbiol.">
        <title>The Global Catalogue of Microorganisms (GCM) 10K type strain sequencing project: providing services to taxonomists for standard genome sequencing and annotation.</title>
        <authorList>
            <consortium name="The Broad Institute Genomics Platform"/>
            <consortium name="The Broad Institute Genome Sequencing Center for Infectious Disease"/>
            <person name="Wu L."/>
            <person name="Ma J."/>
        </authorList>
    </citation>
    <scope>NUCLEOTIDE SEQUENCE [LARGE SCALE GENOMIC DNA]</scope>
    <source>
        <strain evidence="3">JCM 17342</strain>
    </source>
</reference>
<dbReference type="InterPro" id="IPR045853">
    <property type="entry name" value="Pep_chain_release_fac_I_sf"/>
</dbReference>
<dbReference type="Proteomes" id="UP001501747">
    <property type="component" value="Unassembled WGS sequence"/>
</dbReference>